<dbReference type="RefSeq" id="WP_138045726.1">
    <property type="nucleotide sequence ID" value="NZ_VBZC01000015.1"/>
</dbReference>
<keyword evidence="1" id="KW-1133">Transmembrane helix</keyword>
<comment type="caution">
    <text evidence="2">The sequence shown here is derived from an EMBL/GenBank/DDBJ whole genome shotgun (WGS) entry which is preliminary data.</text>
</comment>
<evidence type="ECO:0008006" key="4">
    <source>
        <dbReference type="Google" id="ProtNLM"/>
    </source>
</evidence>
<sequence length="204" mass="21915">MDAADGSIPADGLLLPAERGRRLLGQVGVVLAVIAGVLVLEVVMIFVVAVLMAGSDMDIFRSPGVAGYLTMPVLCGVLITPLLPRAWAWPALRIDERGLAKEGRSGVVIAPWAALEAVQFTRNRNVLVLRVRPGAEVPGKRPVPDRASYLPYYSLGDTLRPARRRAHHDAIVAAVERFAPGIYNPEPIRLRVTRAPAPPSGPAR</sequence>
<feature type="transmembrane region" description="Helical" evidence="1">
    <location>
        <begin position="65"/>
        <end position="83"/>
    </location>
</feature>
<feature type="transmembrane region" description="Helical" evidence="1">
    <location>
        <begin position="29"/>
        <end position="53"/>
    </location>
</feature>
<protein>
    <recommendedName>
        <fullName evidence="4">PH domain-containing protein</fullName>
    </recommendedName>
</protein>
<reference evidence="2 3" key="1">
    <citation type="submission" date="2019-05" db="EMBL/GenBank/DDBJ databases">
        <title>Streptomyces sp. NEAU-C151, a novel actinomycete isolated from soil.</title>
        <authorList>
            <person name="Han L."/>
            <person name="Jiang H."/>
        </authorList>
    </citation>
    <scope>NUCLEOTIDE SEQUENCE [LARGE SCALE GENOMIC DNA]</scope>
    <source>
        <strain evidence="2 3">NEAU-C151</strain>
    </source>
</reference>
<evidence type="ECO:0000256" key="1">
    <source>
        <dbReference type="SAM" id="Phobius"/>
    </source>
</evidence>
<evidence type="ECO:0000313" key="2">
    <source>
        <dbReference type="EMBL" id="TLS45170.1"/>
    </source>
</evidence>
<dbReference type="Proteomes" id="UP000305906">
    <property type="component" value="Unassembled WGS sequence"/>
</dbReference>
<keyword evidence="1" id="KW-0472">Membrane</keyword>
<organism evidence="2 3">
    <name type="scientific">Streptomyces montanus</name>
    <dbReference type="NCBI Taxonomy" id="2580423"/>
    <lineage>
        <taxon>Bacteria</taxon>
        <taxon>Bacillati</taxon>
        <taxon>Actinomycetota</taxon>
        <taxon>Actinomycetes</taxon>
        <taxon>Kitasatosporales</taxon>
        <taxon>Streptomycetaceae</taxon>
        <taxon>Streptomyces</taxon>
    </lineage>
</organism>
<dbReference type="AlphaFoldDB" id="A0A5R9FTH2"/>
<accession>A0A5R9FTH2</accession>
<keyword evidence="1" id="KW-0812">Transmembrane</keyword>
<gene>
    <name evidence="2" type="ORF">FE633_15500</name>
</gene>
<keyword evidence="3" id="KW-1185">Reference proteome</keyword>
<dbReference type="EMBL" id="VBZC01000015">
    <property type="protein sequence ID" value="TLS45170.1"/>
    <property type="molecule type" value="Genomic_DNA"/>
</dbReference>
<evidence type="ECO:0000313" key="3">
    <source>
        <dbReference type="Proteomes" id="UP000305906"/>
    </source>
</evidence>
<name>A0A5R9FTH2_9ACTN</name>
<proteinExistence type="predicted"/>